<accession>A0A562VK34</accession>
<dbReference type="SUPFAM" id="SSF53223">
    <property type="entry name" value="Aminoacid dehydrogenase-like, N-terminal domain"/>
    <property type="match status" value="1"/>
</dbReference>
<protein>
    <submittedName>
        <fullName evidence="4">Glu/Leu/Phe/Val dehydrogenase-like protein</fullName>
    </submittedName>
</protein>
<dbReference type="OrthoDB" id="9803297at2"/>
<dbReference type="InterPro" id="IPR046346">
    <property type="entry name" value="Aminoacid_DH-like_N_sf"/>
</dbReference>
<evidence type="ECO:0000256" key="2">
    <source>
        <dbReference type="ARBA" id="ARBA00023002"/>
    </source>
</evidence>
<organism evidence="4 5">
    <name type="scientific">Geobacter argillaceus</name>
    <dbReference type="NCBI Taxonomy" id="345631"/>
    <lineage>
        <taxon>Bacteria</taxon>
        <taxon>Pseudomonadati</taxon>
        <taxon>Thermodesulfobacteriota</taxon>
        <taxon>Desulfuromonadia</taxon>
        <taxon>Geobacterales</taxon>
        <taxon>Geobacteraceae</taxon>
        <taxon>Geobacter</taxon>
    </lineage>
</organism>
<reference evidence="4 5" key="1">
    <citation type="submission" date="2019-07" db="EMBL/GenBank/DDBJ databases">
        <title>Genomic Encyclopedia of Archaeal and Bacterial Type Strains, Phase II (KMG-II): from individual species to whole genera.</title>
        <authorList>
            <person name="Goeker M."/>
        </authorList>
    </citation>
    <scope>NUCLEOTIDE SEQUENCE [LARGE SCALE GENOMIC DNA]</scope>
    <source>
        <strain evidence="4 5">ATCC BAA-1139</strain>
    </source>
</reference>
<name>A0A562VK34_9BACT</name>
<comment type="similarity">
    <text evidence="1">Belongs to the Glu/Leu/Phe/Val dehydrogenases family.</text>
</comment>
<keyword evidence="5" id="KW-1185">Reference proteome</keyword>
<sequence length="120" mass="12731">MDEISYDNIGPTKVIRLYSAKEQLRAVVVIDNTALGPAIGGVRVSPTVDVTEVWRLARTMTLKNSIGGLPLDTLGATGFGLAECAEVAAPLAGIELADARVAAEAIARERVLKAMGYRDY</sequence>
<feature type="domain" description="Glutamate/phenylalanine/leucine/valine/L-tryptophan dehydrogenase dimerisation" evidence="3">
    <location>
        <begin position="22"/>
        <end position="71"/>
    </location>
</feature>
<dbReference type="Proteomes" id="UP000319449">
    <property type="component" value="Unassembled WGS sequence"/>
</dbReference>
<dbReference type="EMBL" id="VLLN01000017">
    <property type="protein sequence ID" value="TWJ18250.1"/>
    <property type="molecule type" value="Genomic_DNA"/>
</dbReference>
<dbReference type="AlphaFoldDB" id="A0A562VK34"/>
<dbReference type="InterPro" id="IPR006097">
    <property type="entry name" value="Glu/Leu/Phe/Val/Trp_DH_dimer"/>
</dbReference>
<comment type="caution">
    <text evidence="4">The sequence shown here is derived from an EMBL/GenBank/DDBJ whole genome shotgun (WGS) entry which is preliminary data.</text>
</comment>
<dbReference type="RefSeq" id="WP_145023524.1">
    <property type="nucleotide sequence ID" value="NZ_VLLN01000017.1"/>
</dbReference>
<dbReference type="Pfam" id="PF02812">
    <property type="entry name" value="ELFV_dehydrog_N"/>
    <property type="match status" value="1"/>
</dbReference>
<gene>
    <name evidence="4" type="ORF">JN12_02652</name>
</gene>
<evidence type="ECO:0000313" key="4">
    <source>
        <dbReference type="EMBL" id="TWJ18250.1"/>
    </source>
</evidence>
<dbReference type="GO" id="GO:0006520">
    <property type="term" value="P:amino acid metabolic process"/>
    <property type="evidence" value="ECO:0007669"/>
    <property type="project" value="InterPro"/>
</dbReference>
<keyword evidence="2" id="KW-0560">Oxidoreductase</keyword>
<evidence type="ECO:0000313" key="5">
    <source>
        <dbReference type="Proteomes" id="UP000319449"/>
    </source>
</evidence>
<dbReference type="GO" id="GO:0016491">
    <property type="term" value="F:oxidoreductase activity"/>
    <property type="evidence" value="ECO:0007669"/>
    <property type="project" value="UniProtKB-KW"/>
</dbReference>
<evidence type="ECO:0000256" key="1">
    <source>
        <dbReference type="ARBA" id="ARBA00006382"/>
    </source>
</evidence>
<dbReference type="Gene3D" id="3.40.50.10860">
    <property type="entry name" value="Leucine Dehydrogenase, chain A, domain 1"/>
    <property type="match status" value="1"/>
</dbReference>
<proteinExistence type="inferred from homology"/>
<evidence type="ECO:0000259" key="3">
    <source>
        <dbReference type="Pfam" id="PF02812"/>
    </source>
</evidence>